<accession>A0A1R1QNJ0</accession>
<evidence type="ECO:0000259" key="1">
    <source>
        <dbReference type="Pfam" id="PF01425"/>
    </source>
</evidence>
<evidence type="ECO:0000313" key="2">
    <source>
        <dbReference type="EMBL" id="OMI06230.1"/>
    </source>
</evidence>
<dbReference type="Gene3D" id="3.90.1300.10">
    <property type="entry name" value="Amidase signature (AS) domain"/>
    <property type="match status" value="1"/>
</dbReference>
<name>A0A1R1RVN9_9BACI</name>
<proteinExistence type="predicted"/>
<organism evidence="2 3">
    <name type="scientific">Bacillus swezeyi</name>
    <dbReference type="NCBI Taxonomy" id="1925020"/>
    <lineage>
        <taxon>Bacteria</taxon>
        <taxon>Bacillati</taxon>
        <taxon>Bacillota</taxon>
        <taxon>Bacilli</taxon>
        <taxon>Bacillales</taxon>
        <taxon>Bacillaceae</taxon>
        <taxon>Bacillus</taxon>
    </lineage>
</organism>
<dbReference type="RefSeq" id="WP_076761454.1">
    <property type="nucleotide sequence ID" value="NZ_JARMMH010000013.1"/>
</dbReference>
<keyword evidence="3" id="KW-1185">Reference proteome</keyword>
<evidence type="ECO:0000313" key="3">
    <source>
        <dbReference type="Proteomes" id="UP000187367"/>
    </source>
</evidence>
<dbReference type="NCBIfam" id="NF006169">
    <property type="entry name" value="PRK08310.1"/>
    <property type="match status" value="1"/>
</dbReference>
<dbReference type="Proteomes" id="UP000187367">
    <property type="component" value="Unassembled WGS sequence"/>
</dbReference>
<dbReference type="AlphaFoldDB" id="A0A1R1RVN9"/>
<dbReference type="PANTHER" id="PTHR46310:SF7">
    <property type="entry name" value="AMIDASE 1"/>
    <property type="match status" value="1"/>
</dbReference>
<dbReference type="EMBL" id="MTJL01000016">
    <property type="protein sequence ID" value="OMI06230.1"/>
    <property type="molecule type" value="Genomic_DNA"/>
</dbReference>
<accession>A0A1R1RVN9</accession>
<reference evidence="2 3" key="1">
    <citation type="submission" date="2017-01" db="EMBL/GenBank/DDBJ databases">
        <title>Bacillus phylogenomics.</title>
        <authorList>
            <person name="Dunlap C."/>
        </authorList>
    </citation>
    <scope>NUCLEOTIDE SEQUENCE [LARGE SCALE GENOMIC DNA]</scope>
    <source>
        <strain evidence="2 3">NRRL B-41282</strain>
    </source>
</reference>
<feature type="domain" description="Amidase" evidence="1">
    <location>
        <begin position="19"/>
        <end position="380"/>
    </location>
</feature>
<dbReference type="SUPFAM" id="SSF75304">
    <property type="entry name" value="Amidase signature (AS) enzymes"/>
    <property type="match status" value="1"/>
</dbReference>
<comment type="caution">
    <text evidence="2">The sequence shown here is derived from an EMBL/GenBank/DDBJ whole genome shotgun (WGS) entry which is preliminary data.</text>
</comment>
<dbReference type="Pfam" id="PF01425">
    <property type="entry name" value="Amidase"/>
    <property type="match status" value="1"/>
</dbReference>
<dbReference type="InterPro" id="IPR023631">
    <property type="entry name" value="Amidase_dom"/>
</dbReference>
<sequence>MQVNWNAFVKKDLVREPAGTGPLNGLTFAVKDVFDIQGHTSTAGNPDWLKTHSPAVKHAPTIERLLKNGAKLTGSAHTDELMYSLNGENFHYGTPVNPKAPDRIPGGSSSGSAVAVSAGLVDFALGTDTGGSVRIPSSYCGLYGMRPTHGAVPIEGVIPLAKSFDTVGWMARNSELLLEVGRILLDGQQVEGDFTRTLFMKEAWEVLDQETKEVLSAFIPSIEKAVNKRQSVEISKEGLDEWTAAFRTLQAIEIWSEHGEWIQKENPTFGQEISERFELASTYKKSENLLKFELRKKITQSLTSLLGDDGLLVIPTAPGVAPPLNNHGEQAEQYRAKTMQLTCIAGLSGLPQITLPLAEVKGLPVGLSIIANRNQDLKLLNWTNDLAKEKIGLK</sequence>
<dbReference type="InterPro" id="IPR036928">
    <property type="entry name" value="AS_sf"/>
</dbReference>
<dbReference type="PANTHER" id="PTHR46310">
    <property type="entry name" value="AMIDASE 1"/>
    <property type="match status" value="1"/>
</dbReference>
<gene>
    <name evidence="2" type="ORF">BW143_09910</name>
</gene>
<dbReference type="PROSITE" id="PS00571">
    <property type="entry name" value="AMIDASES"/>
    <property type="match status" value="1"/>
</dbReference>
<dbReference type="OrthoDB" id="9811471at2"/>
<protein>
    <submittedName>
        <fullName evidence="2">Amidase</fullName>
    </submittedName>
</protein>
<dbReference type="InterPro" id="IPR020556">
    <property type="entry name" value="Amidase_CS"/>
</dbReference>